<dbReference type="Proteomes" id="UP000663929">
    <property type="component" value="Chromosome"/>
</dbReference>
<keyword evidence="2" id="KW-1185">Reference proteome</keyword>
<reference evidence="1" key="1">
    <citation type="submission" date="2021-03" db="EMBL/GenBank/DDBJ databases">
        <title>Acanthopleuribacteraceae sp. M133.</title>
        <authorList>
            <person name="Wang G."/>
        </authorList>
    </citation>
    <scope>NUCLEOTIDE SEQUENCE</scope>
    <source>
        <strain evidence="1">M133</strain>
    </source>
</reference>
<accession>A0A8A4TUV0</accession>
<dbReference type="PANTHER" id="PTHR39441:SF1">
    <property type="entry name" value="DUF2252 DOMAIN-CONTAINING PROTEIN"/>
    <property type="match status" value="1"/>
</dbReference>
<evidence type="ECO:0000313" key="1">
    <source>
        <dbReference type="EMBL" id="QTD53137.1"/>
    </source>
</evidence>
<dbReference type="Pfam" id="PF10009">
    <property type="entry name" value="DUF2252"/>
    <property type="match status" value="1"/>
</dbReference>
<dbReference type="RefSeq" id="WP_237383235.1">
    <property type="nucleotide sequence ID" value="NZ_CP071793.1"/>
</dbReference>
<proteinExistence type="predicted"/>
<dbReference type="AlphaFoldDB" id="A0A8A4TUV0"/>
<name>A0A8A4TUV0_SULCO</name>
<dbReference type="EMBL" id="CP071793">
    <property type="protein sequence ID" value="QTD53137.1"/>
    <property type="molecule type" value="Genomic_DNA"/>
</dbReference>
<evidence type="ECO:0000313" key="2">
    <source>
        <dbReference type="Proteomes" id="UP000663929"/>
    </source>
</evidence>
<gene>
    <name evidence="1" type="ORF">J3U87_11805</name>
</gene>
<protein>
    <submittedName>
        <fullName evidence="1">DUF2252 family protein</fullName>
    </submittedName>
</protein>
<sequence length="451" mass="52115">MPEHTKMPTAWKISKGKKRRRTIELELARFNGDLAEDDCTEKYGRMSDSPFAFYRGTAHLFYRDLAAARLLSRSEFTAATTQTWIQGDLHINNFGAFEDAERDVVYDLNDFDESWVACYLFDVWRGATSLYLQGYANGFKRKQILSFIDEFTHEYINELDKARGKEGRNLDKVTLDKAHGPLKKFLKRATQKNSREAMLNDWTVVQGNERRFNLEDPLLAAVTSDDRRLLASAIDCYKDHLTSDLRGNAAYFQVQDAAQRLGAGIGSLGTPRYYVLIRGEDDDPHTCRILDVKQQGMPSFFPYLEREERERLLAAFDETRAGHRVAQAQKAMLMDAGKHLGAITILGRSFSVRERSPFKKSFKLEKLRKYADFHDMAHHWGTILAGGHARADRDFDDTLVSHTFEEEAWHLIDRQRDRFHHEVHAFAETYAKQVMIDFGLFRELRDDATIF</sequence>
<dbReference type="KEGG" id="scor:J3U87_11805"/>
<dbReference type="InterPro" id="IPR018721">
    <property type="entry name" value="DUF2252"/>
</dbReference>
<organism evidence="1 2">
    <name type="scientific">Sulfidibacter corallicola</name>
    <dbReference type="NCBI Taxonomy" id="2818388"/>
    <lineage>
        <taxon>Bacteria</taxon>
        <taxon>Pseudomonadati</taxon>
        <taxon>Acidobacteriota</taxon>
        <taxon>Holophagae</taxon>
        <taxon>Acanthopleuribacterales</taxon>
        <taxon>Acanthopleuribacteraceae</taxon>
        <taxon>Sulfidibacter</taxon>
    </lineage>
</organism>
<dbReference type="PANTHER" id="PTHR39441">
    <property type="entry name" value="DUF2252 DOMAIN-CONTAINING PROTEIN"/>
    <property type="match status" value="1"/>
</dbReference>